<dbReference type="PROSITE" id="PS00211">
    <property type="entry name" value="ABC_TRANSPORTER_1"/>
    <property type="match status" value="1"/>
</dbReference>
<protein>
    <submittedName>
        <fullName evidence="12">Cysteine export CydDC family ABC transporter permease subunit/ATP-binding protein CydD</fullName>
    </submittedName>
</protein>
<evidence type="ECO:0000256" key="5">
    <source>
        <dbReference type="ARBA" id="ARBA00022741"/>
    </source>
</evidence>
<sequence length="609" mass="67536">MNEIAKGGWGKLVLPLKFMLDKRLMREATQVKGHLMGAIALGVGIAFLAIAQAYLLSQVIAQVFLENAPFSQVKGYVLGILGIVGLRAIFQYFSEVTAREASIRAKERVRENFLQEIISLGPVYARGERAGELLNTSVEGIESLDDYFARYIPQLILALIVPIMMLAFVIPEDFTSALVLMITGPLIPFFMLLIGKLAEKKSLRQWQSLSRMSAHFLDMLQGLATLKVFGRSKDQAKVIGRVSEAFRKNTLSVMQVAFLSAFVLEFMGMISTAIIAVTLGLRLINGTIPYSEALFVLILAPEFYLPLRTLGLYFHARLSGANAANRIFEVLEIEKGSAERGKPQAVQQELVAKIDQEKLAVGKGSPWLRFNQVELRYEKDGERALKDVRFDVQWGEHIALIGPSGAGKSSILQILLRFVKPTGGEVLVNGTNIEAHSVEDWRGMLSYVPQKPYLFAGTIVENLRFGRADASFDDVIKAAQMAKAHEFILSLPQGYETPIGEGGARLSGGQAQRLAIARAFLMDSPLLLLDEITSGLDAENEKDLLVALEDLGRGRTVIFTTHRMQTTIQADRIIVLEKGRIIEQGSPQKLMETTGLYARFLRTYRREVE</sequence>
<keyword evidence="13" id="KW-1185">Reference proteome</keyword>
<reference evidence="13" key="1">
    <citation type="submission" date="2012-02" db="EMBL/GenBank/DDBJ databases">
        <title>Complete sequence of Desulfitobacterium dichloroeliminans LMG P-21439.</title>
        <authorList>
            <person name="Lucas S."/>
            <person name="Han J."/>
            <person name="Lapidus A."/>
            <person name="Cheng J.-F."/>
            <person name="Goodwin L."/>
            <person name="Pitluck S."/>
            <person name="Peters L."/>
            <person name="Ovchinnikova G."/>
            <person name="Teshima H."/>
            <person name="Detter J.C."/>
            <person name="Han C."/>
            <person name="Tapia R."/>
            <person name="Land M."/>
            <person name="Hauser L."/>
            <person name="Kyrpides N."/>
            <person name="Ivanova N."/>
            <person name="Pagani I."/>
            <person name="Kruse T."/>
            <person name="de Vos W.M."/>
            <person name="Boon N."/>
            <person name="Smidt H."/>
            <person name="Woyke T."/>
        </authorList>
    </citation>
    <scope>NUCLEOTIDE SEQUENCE [LARGE SCALE GENOMIC DNA]</scope>
    <source>
        <strain evidence="13">LMG P-21439 / DCA1</strain>
    </source>
</reference>
<keyword evidence="4 9" id="KW-0812">Transmembrane</keyword>
<dbReference type="Gene3D" id="1.20.1560.10">
    <property type="entry name" value="ABC transporter type 1, transmembrane domain"/>
    <property type="match status" value="1"/>
</dbReference>
<comment type="subcellular location">
    <subcellularLocation>
        <location evidence="1">Cell membrane</location>
        <topology evidence="1">Multi-pass membrane protein</topology>
    </subcellularLocation>
</comment>
<evidence type="ECO:0000256" key="2">
    <source>
        <dbReference type="ARBA" id="ARBA00022448"/>
    </source>
</evidence>
<dbReference type="PROSITE" id="PS50893">
    <property type="entry name" value="ABC_TRANSPORTER_2"/>
    <property type="match status" value="1"/>
</dbReference>
<dbReference type="SUPFAM" id="SSF90123">
    <property type="entry name" value="ABC transporter transmembrane region"/>
    <property type="match status" value="1"/>
</dbReference>
<dbReference type="InterPro" id="IPR014216">
    <property type="entry name" value="ABC_transptr_CydD"/>
</dbReference>
<evidence type="ECO:0000256" key="1">
    <source>
        <dbReference type="ARBA" id="ARBA00004651"/>
    </source>
</evidence>
<dbReference type="InterPro" id="IPR011527">
    <property type="entry name" value="ABC1_TM_dom"/>
</dbReference>
<dbReference type="PROSITE" id="PS50929">
    <property type="entry name" value="ABC_TM1F"/>
    <property type="match status" value="1"/>
</dbReference>
<dbReference type="GO" id="GO:0140359">
    <property type="term" value="F:ABC-type transporter activity"/>
    <property type="evidence" value="ECO:0007669"/>
    <property type="project" value="InterPro"/>
</dbReference>
<dbReference type="CDD" id="cd18584">
    <property type="entry name" value="ABC_6TM_AarD_CydD"/>
    <property type="match status" value="1"/>
</dbReference>
<evidence type="ECO:0000256" key="9">
    <source>
        <dbReference type="SAM" id="Phobius"/>
    </source>
</evidence>
<evidence type="ECO:0000256" key="3">
    <source>
        <dbReference type="ARBA" id="ARBA00022475"/>
    </source>
</evidence>
<evidence type="ECO:0000259" key="11">
    <source>
        <dbReference type="PROSITE" id="PS50929"/>
    </source>
</evidence>
<dbReference type="InterPro" id="IPR036640">
    <property type="entry name" value="ABC1_TM_sf"/>
</dbReference>
<evidence type="ECO:0000256" key="4">
    <source>
        <dbReference type="ARBA" id="ARBA00022692"/>
    </source>
</evidence>
<dbReference type="GO" id="GO:0005886">
    <property type="term" value="C:plasma membrane"/>
    <property type="evidence" value="ECO:0007669"/>
    <property type="project" value="UniProtKB-SubCell"/>
</dbReference>
<dbReference type="EMBL" id="CP003344">
    <property type="protein sequence ID" value="AGA68552.1"/>
    <property type="molecule type" value="Genomic_DNA"/>
</dbReference>
<feature type="transmembrane region" description="Helical" evidence="9">
    <location>
        <begin position="176"/>
        <end position="195"/>
    </location>
</feature>
<dbReference type="HOGENOM" id="CLU_000604_84_9_9"/>
<proteinExistence type="predicted"/>
<dbReference type="SMART" id="SM00382">
    <property type="entry name" value="AAA"/>
    <property type="match status" value="1"/>
</dbReference>
<dbReference type="eggNOG" id="COG4988">
    <property type="taxonomic scope" value="Bacteria"/>
</dbReference>
<dbReference type="Pfam" id="PF00005">
    <property type="entry name" value="ABC_tran"/>
    <property type="match status" value="1"/>
</dbReference>
<dbReference type="GO" id="GO:0042883">
    <property type="term" value="P:cysteine transport"/>
    <property type="evidence" value="ECO:0007669"/>
    <property type="project" value="InterPro"/>
</dbReference>
<dbReference type="PANTHER" id="PTHR24221:SF590">
    <property type="entry name" value="COMPONENT LINKED WITH THE ASSEMBLY OF CYTOCHROME' TRANSPORT TRANSMEMBRANE ATP-BINDING PROTEIN ABC TRANSPORTER CYDD-RELATED"/>
    <property type="match status" value="1"/>
</dbReference>
<dbReference type="KEGG" id="ddl:Desdi_1035"/>
<dbReference type="SUPFAM" id="SSF52540">
    <property type="entry name" value="P-loop containing nucleoside triphosphate hydrolases"/>
    <property type="match status" value="1"/>
</dbReference>
<dbReference type="AlphaFoldDB" id="L0F5V9"/>
<keyword evidence="3" id="KW-1003">Cell membrane</keyword>
<keyword evidence="8 9" id="KW-0472">Membrane</keyword>
<evidence type="ECO:0000313" key="13">
    <source>
        <dbReference type="Proteomes" id="UP000010797"/>
    </source>
</evidence>
<dbReference type="InterPro" id="IPR017871">
    <property type="entry name" value="ABC_transporter-like_CS"/>
</dbReference>
<dbReference type="NCBIfam" id="TIGR02857">
    <property type="entry name" value="CydD"/>
    <property type="match status" value="1"/>
</dbReference>
<keyword evidence="6 12" id="KW-0067">ATP-binding</keyword>
<keyword evidence="2" id="KW-0813">Transport</keyword>
<dbReference type="InterPro" id="IPR039421">
    <property type="entry name" value="Type_1_exporter"/>
</dbReference>
<organism evidence="12 13">
    <name type="scientific">Desulfitobacterium dichloroeliminans (strain LMG P-21439 / DCA1)</name>
    <dbReference type="NCBI Taxonomy" id="871963"/>
    <lineage>
        <taxon>Bacteria</taxon>
        <taxon>Bacillati</taxon>
        <taxon>Bacillota</taxon>
        <taxon>Clostridia</taxon>
        <taxon>Eubacteriales</taxon>
        <taxon>Desulfitobacteriaceae</taxon>
        <taxon>Desulfitobacterium</taxon>
    </lineage>
</organism>
<name>L0F5V9_DESDL</name>
<feature type="domain" description="ABC transporter" evidence="10">
    <location>
        <begin position="368"/>
        <end position="603"/>
    </location>
</feature>
<evidence type="ECO:0000259" key="10">
    <source>
        <dbReference type="PROSITE" id="PS50893"/>
    </source>
</evidence>
<dbReference type="PANTHER" id="PTHR24221">
    <property type="entry name" value="ATP-BINDING CASSETTE SUB-FAMILY B"/>
    <property type="match status" value="1"/>
</dbReference>
<dbReference type="Gene3D" id="3.40.50.300">
    <property type="entry name" value="P-loop containing nucleotide triphosphate hydrolases"/>
    <property type="match status" value="1"/>
</dbReference>
<feature type="domain" description="ABC transmembrane type-1" evidence="11">
    <location>
        <begin position="37"/>
        <end position="319"/>
    </location>
</feature>
<gene>
    <name evidence="12" type="ordered locus">Desdi_1035</name>
</gene>
<accession>L0F5V9</accession>
<dbReference type="GO" id="GO:0016887">
    <property type="term" value="F:ATP hydrolysis activity"/>
    <property type="evidence" value="ECO:0007669"/>
    <property type="project" value="InterPro"/>
</dbReference>
<evidence type="ECO:0000256" key="8">
    <source>
        <dbReference type="ARBA" id="ARBA00023136"/>
    </source>
</evidence>
<dbReference type="Proteomes" id="UP000010797">
    <property type="component" value="Chromosome"/>
</dbReference>
<dbReference type="STRING" id="871963.Desdi_1035"/>
<evidence type="ECO:0000256" key="7">
    <source>
        <dbReference type="ARBA" id="ARBA00022989"/>
    </source>
</evidence>
<dbReference type="GO" id="GO:0005524">
    <property type="term" value="F:ATP binding"/>
    <property type="evidence" value="ECO:0007669"/>
    <property type="project" value="UniProtKB-KW"/>
</dbReference>
<feature type="transmembrane region" description="Helical" evidence="9">
    <location>
        <begin position="256"/>
        <end position="281"/>
    </location>
</feature>
<dbReference type="FunFam" id="3.40.50.300:FF:000221">
    <property type="entry name" value="Multidrug ABC transporter ATP-binding protein"/>
    <property type="match status" value="1"/>
</dbReference>
<keyword evidence="5" id="KW-0547">Nucleotide-binding</keyword>
<dbReference type="InterPro" id="IPR027417">
    <property type="entry name" value="P-loop_NTPase"/>
</dbReference>
<dbReference type="InterPro" id="IPR003439">
    <property type="entry name" value="ABC_transporter-like_ATP-bd"/>
</dbReference>
<feature type="transmembrane region" description="Helical" evidence="9">
    <location>
        <begin position="151"/>
        <end position="170"/>
    </location>
</feature>
<evidence type="ECO:0000313" key="12">
    <source>
        <dbReference type="EMBL" id="AGA68552.1"/>
    </source>
</evidence>
<evidence type="ECO:0000256" key="6">
    <source>
        <dbReference type="ARBA" id="ARBA00022840"/>
    </source>
</evidence>
<dbReference type="InterPro" id="IPR003593">
    <property type="entry name" value="AAA+_ATPase"/>
</dbReference>
<feature type="transmembrane region" description="Helical" evidence="9">
    <location>
        <begin position="35"/>
        <end position="55"/>
    </location>
</feature>
<dbReference type="Pfam" id="PF00664">
    <property type="entry name" value="ABC_membrane"/>
    <property type="match status" value="1"/>
</dbReference>
<feature type="transmembrane region" description="Helical" evidence="9">
    <location>
        <begin position="75"/>
        <end position="94"/>
    </location>
</feature>
<keyword evidence="7 9" id="KW-1133">Transmembrane helix</keyword>